<keyword evidence="2" id="KW-1185">Reference proteome</keyword>
<accession>A0A1I3PW18</accession>
<reference evidence="2" key="1">
    <citation type="submission" date="2016-10" db="EMBL/GenBank/DDBJ databases">
        <authorList>
            <person name="Varghese N."/>
            <person name="Submissions S."/>
        </authorList>
    </citation>
    <scope>NUCLEOTIDE SEQUENCE [LARGE SCALE GENOMIC DNA]</scope>
    <source>
        <strain evidence="2">CGMCC 1.3704</strain>
    </source>
</reference>
<sequence>MIWIESITTGMAHTFQVTGTTTDMAPMSRDTGITMAKEHMLRAMGFNMDIAPMHQATVIIMVTEGILHGTEEASIMAMEDSTDNNPLNLY</sequence>
<dbReference type="AlphaFoldDB" id="A0A1I3PW18"/>
<proteinExistence type="predicted"/>
<protein>
    <submittedName>
        <fullName evidence="1">Uncharacterized protein</fullName>
    </submittedName>
</protein>
<gene>
    <name evidence="1" type="ORF">SAMN04487936_101459</name>
</gene>
<dbReference type="Proteomes" id="UP000183557">
    <property type="component" value="Unassembled WGS sequence"/>
</dbReference>
<dbReference type="EMBL" id="FOSB01000001">
    <property type="protein sequence ID" value="SFJ25848.1"/>
    <property type="molecule type" value="Genomic_DNA"/>
</dbReference>
<evidence type="ECO:0000313" key="1">
    <source>
        <dbReference type="EMBL" id="SFJ25848.1"/>
    </source>
</evidence>
<name>A0A1I3PW18_HALDA</name>
<evidence type="ECO:0000313" key="2">
    <source>
        <dbReference type="Proteomes" id="UP000183557"/>
    </source>
</evidence>
<organism evidence="1 2">
    <name type="scientific">Halobacillus dabanensis</name>
    <dbReference type="NCBI Taxonomy" id="240302"/>
    <lineage>
        <taxon>Bacteria</taxon>
        <taxon>Bacillati</taxon>
        <taxon>Bacillota</taxon>
        <taxon>Bacilli</taxon>
        <taxon>Bacillales</taxon>
        <taxon>Bacillaceae</taxon>
        <taxon>Halobacillus</taxon>
    </lineage>
</organism>